<accession>A0ACB7S1N4</accession>
<evidence type="ECO:0000313" key="2">
    <source>
        <dbReference type="Proteomes" id="UP000821845"/>
    </source>
</evidence>
<reference evidence="1" key="1">
    <citation type="submission" date="2020-05" db="EMBL/GenBank/DDBJ databases">
        <title>Large-scale comparative analyses of tick genomes elucidate their genetic diversity and vector capacities.</title>
        <authorList>
            <person name="Jia N."/>
            <person name="Wang J."/>
            <person name="Shi W."/>
            <person name="Du L."/>
            <person name="Sun Y."/>
            <person name="Zhan W."/>
            <person name="Jiang J."/>
            <person name="Wang Q."/>
            <person name="Zhang B."/>
            <person name="Ji P."/>
            <person name="Sakyi L.B."/>
            <person name="Cui X."/>
            <person name="Yuan T."/>
            <person name="Jiang B."/>
            <person name="Yang W."/>
            <person name="Lam T.T.-Y."/>
            <person name="Chang Q."/>
            <person name="Ding S."/>
            <person name="Wang X."/>
            <person name="Zhu J."/>
            <person name="Ruan X."/>
            <person name="Zhao L."/>
            <person name="Wei J."/>
            <person name="Que T."/>
            <person name="Du C."/>
            <person name="Cheng J."/>
            <person name="Dai P."/>
            <person name="Han X."/>
            <person name="Huang E."/>
            <person name="Gao Y."/>
            <person name="Liu J."/>
            <person name="Shao H."/>
            <person name="Ye R."/>
            <person name="Li L."/>
            <person name="Wei W."/>
            <person name="Wang X."/>
            <person name="Wang C."/>
            <person name="Yang T."/>
            <person name="Huo Q."/>
            <person name="Li W."/>
            <person name="Guo W."/>
            <person name="Chen H."/>
            <person name="Zhou L."/>
            <person name="Ni X."/>
            <person name="Tian J."/>
            <person name="Zhou Y."/>
            <person name="Sheng Y."/>
            <person name="Liu T."/>
            <person name="Pan Y."/>
            <person name="Xia L."/>
            <person name="Li J."/>
            <person name="Zhao F."/>
            <person name="Cao W."/>
        </authorList>
    </citation>
    <scope>NUCLEOTIDE SEQUENCE</scope>
    <source>
        <strain evidence="1">Hyas-2018</strain>
    </source>
</reference>
<keyword evidence="2" id="KW-1185">Reference proteome</keyword>
<protein>
    <submittedName>
        <fullName evidence="1">Uncharacterized protein</fullName>
    </submittedName>
</protein>
<organism evidence="1 2">
    <name type="scientific">Hyalomma asiaticum</name>
    <name type="common">Tick</name>
    <dbReference type="NCBI Taxonomy" id="266040"/>
    <lineage>
        <taxon>Eukaryota</taxon>
        <taxon>Metazoa</taxon>
        <taxon>Ecdysozoa</taxon>
        <taxon>Arthropoda</taxon>
        <taxon>Chelicerata</taxon>
        <taxon>Arachnida</taxon>
        <taxon>Acari</taxon>
        <taxon>Parasitiformes</taxon>
        <taxon>Ixodida</taxon>
        <taxon>Ixodoidea</taxon>
        <taxon>Ixodidae</taxon>
        <taxon>Hyalomminae</taxon>
        <taxon>Hyalomma</taxon>
    </lineage>
</organism>
<comment type="caution">
    <text evidence="1">The sequence shown here is derived from an EMBL/GenBank/DDBJ whole genome shotgun (WGS) entry which is preliminary data.</text>
</comment>
<name>A0ACB7S1N4_HYAAI</name>
<gene>
    <name evidence="1" type="ORF">HPB50_023400</name>
</gene>
<sequence>MMSRGKTPGCQGTNRQPVTPPQASSITCTRYKNNKGDVVQEGPWSRRQENPGSRHATGKRAVRSFTRRESETPAVAETAAERVPSSAAAAARCATILRIEFSHKTAKPRRRRVPAPAAAAEEAREEREPSSFRAGFSHRRVDPPSRCYTNGAADPLAYTQND</sequence>
<dbReference type="Proteomes" id="UP000821845">
    <property type="component" value="Chromosome 6"/>
</dbReference>
<proteinExistence type="predicted"/>
<evidence type="ECO:0000313" key="1">
    <source>
        <dbReference type="EMBL" id="KAH6929102.1"/>
    </source>
</evidence>
<dbReference type="EMBL" id="CM023486">
    <property type="protein sequence ID" value="KAH6929102.1"/>
    <property type="molecule type" value="Genomic_DNA"/>
</dbReference>